<evidence type="ECO:0000256" key="6">
    <source>
        <dbReference type="ARBA" id="ARBA00023235"/>
    </source>
</evidence>
<dbReference type="InterPro" id="IPR005843">
    <property type="entry name" value="A-D-PHexomutase_C"/>
</dbReference>
<dbReference type="GO" id="GO:0005975">
    <property type="term" value="P:carbohydrate metabolic process"/>
    <property type="evidence" value="ECO:0007669"/>
    <property type="project" value="UniProtKB-UniRule"/>
</dbReference>
<keyword evidence="4 8" id="KW-0479">Metal-binding</keyword>
<evidence type="ECO:0000313" key="13">
    <source>
        <dbReference type="EMBL" id="QTH64287.1"/>
    </source>
</evidence>
<dbReference type="SUPFAM" id="SSF53738">
    <property type="entry name" value="Phosphoglucomutase, first 3 domains"/>
    <property type="match status" value="3"/>
</dbReference>
<feature type="domain" description="Alpha-D-phosphohexomutase alpha/beta/alpha" evidence="11">
    <location>
        <begin position="212"/>
        <end position="317"/>
    </location>
</feature>
<evidence type="ECO:0000256" key="4">
    <source>
        <dbReference type="ARBA" id="ARBA00022723"/>
    </source>
</evidence>
<comment type="cofactor">
    <cofactor evidence="1">
        <name>Mg(2+)</name>
        <dbReference type="ChEBI" id="CHEBI:18420"/>
    </cofactor>
</comment>
<dbReference type="SUPFAM" id="SSF55957">
    <property type="entry name" value="Phosphoglucomutase, C-terminal domain"/>
    <property type="match status" value="1"/>
</dbReference>
<feature type="domain" description="Alpha-D-phosphohexomutase C-terminal" evidence="9">
    <location>
        <begin position="487"/>
        <end position="537"/>
    </location>
</feature>
<dbReference type="Gene3D" id="3.40.120.10">
    <property type="entry name" value="Alpha-D-Glucose-1,6-Bisphosphate, subunit A, domain 3"/>
    <property type="match status" value="3"/>
</dbReference>
<evidence type="ECO:0000256" key="3">
    <source>
        <dbReference type="ARBA" id="ARBA00022553"/>
    </source>
</evidence>
<dbReference type="GO" id="GO:0004614">
    <property type="term" value="F:phosphoglucomutase activity"/>
    <property type="evidence" value="ECO:0007669"/>
    <property type="project" value="UniProtKB-UniRule"/>
</dbReference>
<evidence type="ECO:0000256" key="2">
    <source>
        <dbReference type="ARBA" id="ARBA00010231"/>
    </source>
</evidence>
<dbReference type="InterPro" id="IPR005845">
    <property type="entry name" value="A-D-PHexomutase_a/b/a-II"/>
</dbReference>
<organism evidence="13 14">
    <name type="scientific">Psychrosphaera ytuae</name>
    <dbReference type="NCBI Taxonomy" id="2820710"/>
    <lineage>
        <taxon>Bacteria</taxon>
        <taxon>Pseudomonadati</taxon>
        <taxon>Pseudomonadota</taxon>
        <taxon>Gammaproteobacteria</taxon>
        <taxon>Alteromonadales</taxon>
        <taxon>Pseudoalteromonadaceae</taxon>
        <taxon>Psychrosphaera</taxon>
    </lineage>
</organism>
<evidence type="ECO:0000259" key="10">
    <source>
        <dbReference type="Pfam" id="PF02878"/>
    </source>
</evidence>
<comment type="similarity">
    <text evidence="2 8">Belongs to the phosphohexose mutase family.</text>
</comment>
<dbReference type="GO" id="GO:0000287">
    <property type="term" value="F:magnesium ion binding"/>
    <property type="evidence" value="ECO:0007669"/>
    <property type="project" value="InterPro"/>
</dbReference>
<dbReference type="KEGG" id="psym:J1N51_02035"/>
<feature type="domain" description="Alpha-D-phosphohexomutase alpha/beta/alpha" evidence="10">
    <location>
        <begin position="41"/>
        <end position="181"/>
    </location>
</feature>
<dbReference type="GO" id="GO:0006166">
    <property type="term" value="P:purine ribonucleoside salvage"/>
    <property type="evidence" value="ECO:0007669"/>
    <property type="project" value="TreeGrafter"/>
</dbReference>
<accession>A0A975HIJ5</accession>
<dbReference type="EMBL" id="CP072110">
    <property type="protein sequence ID" value="QTH64287.1"/>
    <property type="molecule type" value="Genomic_DNA"/>
</dbReference>
<dbReference type="InterPro" id="IPR016055">
    <property type="entry name" value="A-D-PHexomutase_a/b/a-I/II/III"/>
</dbReference>
<gene>
    <name evidence="13" type="ORF">J1N51_02035</name>
</gene>
<protein>
    <recommendedName>
        <fullName evidence="7">Phosphoglucomutase</fullName>
        <ecNumber evidence="7">5.4.2.2</ecNumber>
    </recommendedName>
</protein>
<evidence type="ECO:0000256" key="1">
    <source>
        <dbReference type="ARBA" id="ARBA00001946"/>
    </source>
</evidence>
<evidence type="ECO:0000256" key="8">
    <source>
        <dbReference type="RuleBase" id="RU004326"/>
    </source>
</evidence>
<dbReference type="PANTHER" id="PTHR45745">
    <property type="entry name" value="PHOSPHOMANNOMUTASE 45A"/>
    <property type="match status" value="1"/>
</dbReference>
<dbReference type="Proteomes" id="UP000682739">
    <property type="component" value="Chromosome"/>
</dbReference>
<keyword evidence="6 13" id="KW-0413">Isomerase</keyword>
<dbReference type="RefSeq" id="WP_208832342.1">
    <property type="nucleotide sequence ID" value="NZ_CP072110.1"/>
</dbReference>
<dbReference type="InterPro" id="IPR036900">
    <property type="entry name" value="A-D-PHexomutase_C_sf"/>
</dbReference>
<dbReference type="InterPro" id="IPR005844">
    <property type="entry name" value="A-D-PHexomutase_a/b/a-I"/>
</dbReference>
<feature type="domain" description="Alpha-D-phosphohexomutase alpha/beta/alpha" evidence="12">
    <location>
        <begin position="323"/>
        <end position="441"/>
    </location>
</feature>
<evidence type="ECO:0000259" key="12">
    <source>
        <dbReference type="Pfam" id="PF02880"/>
    </source>
</evidence>
<dbReference type="InterPro" id="IPR005852">
    <property type="entry name" value="PGM_a-D-Glc-sp"/>
</dbReference>
<keyword evidence="14" id="KW-1185">Reference proteome</keyword>
<evidence type="ECO:0000256" key="5">
    <source>
        <dbReference type="ARBA" id="ARBA00022842"/>
    </source>
</evidence>
<dbReference type="Pfam" id="PF02879">
    <property type="entry name" value="PGM_PMM_II"/>
    <property type="match status" value="1"/>
</dbReference>
<evidence type="ECO:0000313" key="14">
    <source>
        <dbReference type="Proteomes" id="UP000682739"/>
    </source>
</evidence>
<dbReference type="EC" id="5.4.2.2" evidence="7"/>
<evidence type="ECO:0000256" key="7">
    <source>
        <dbReference type="NCBIfam" id="TIGR01132"/>
    </source>
</evidence>
<evidence type="ECO:0000259" key="9">
    <source>
        <dbReference type="Pfam" id="PF00408"/>
    </source>
</evidence>
<dbReference type="Pfam" id="PF00408">
    <property type="entry name" value="PGM_PMM_IV"/>
    <property type="match status" value="1"/>
</dbReference>
<dbReference type="Pfam" id="PF02878">
    <property type="entry name" value="PGM_PMM_I"/>
    <property type="match status" value="1"/>
</dbReference>
<keyword evidence="3" id="KW-0597">Phosphoprotein</keyword>
<dbReference type="PANTHER" id="PTHR45745:SF1">
    <property type="entry name" value="PHOSPHOGLUCOMUTASE 2B-RELATED"/>
    <property type="match status" value="1"/>
</dbReference>
<dbReference type="InterPro" id="IPR016066">
    <property type="entry name" value="A-D-PHexomutase_CS"/>
</dbReference>
<dbReference type="AlphaFoldDB" id="A0A975HIJ5"/>
<dbReference type="GO" id="GO:0008973">
    <property type="term" value="F:phosphopentomutase activity"/>
    <property type="evidence" value="ECO:0007669"/>
    <property type="project" value="TreeGrafter"/>
</dbReference>
<dbReference type="PROSITE" id="PS00710">
    <property type="entry name" value="PGM_PMM"/>
    <property type="match status" value="1"/>
</dbReference>
<dbReference type="CDD" id="cd05801">
    <property type="entry name" value="PGM_like3"/>
    <property type="match status" value="1"/>
</dbReference>
<dbReference type="Pfam" id="PF02880">
    <property type="entry name" value="PGM_PMM_III"/>
    <property type="match status" value="1"/>
</dbReference>
<sequence length="551" mass="60196">MALHPRAGTKAQAKDLINVPRLMASYYLNEPDIEKFPEQKVAFGTSGHRGSALHTTFNETHVLAITQAICEYRQAQHYEGPLFLGFDTHALSEAAFASVIEVLVANEVQTIIQKDRGYTPTPVISNLIIEHNKEHPAFLADGIIITPSHNPPEDGGIKYNPPHGGPADSKATKWIENRANELLLGELIDVQLFPFSEALKTGYVKEQDFISHYVEGLANVINFDAIVDKKIKIGVDPLGGSGIEYWAAIKERYNLDLEIVNDRVDPTFSFMTLDKDGKIRMDCSSAKAMSSLIQMKSDFDIAVANDPDFDRHGIVTNTHGLMNPNHYLAVCIDYLSNNRPEWDSSLEIGKTLVSTSMIDRVAAANGKKVLEVPVGFKWFVEGLTDHKLMFGGEESAGASFLTLSGDVWSTDKDGIILALLAAEITAVTGLNPAIYYDNLVKRHGEPVYKRIDAPASPEQKAVLSSLSPSDISSDLLAGEAIKSVLTEAPGNKAAIGGLKVVTENGWFAARPSGTENIYKIYMESFLGEAHLAEIEKEAQQIVSLAFANKGL</sequence>
<name>A0A975HIJ5_9GAMM</name>
<dbReference type="InterPro" id="IPR005846">
    <property type="entry name" value="A-D-PHexomutase_a/b/a-III"/>
</dbReference>
<reference evidence="13" key="1">
    <citation type="submission" date="2021-03" db="EMBL/GenBank/DDBJ databases">
        <title>Description of Psychrosphaera ytuae sp. nov. isolated from deep sea sediment of South China Sea.</title>
        <authorList>
            <person name="Zhang J."/>
            <person name="Xu X.-D."/>
        </authorList>
    </citation>
    <scope>NUCLEOTIDE SEQUENCE</scope>
    <source>
        <strain evidence="13">MTZ26</strain>
    </source>
</reference>
<keyword evidence="5 8" id="KW-0460">Magnesium</keyword>
<dbReference type="Gene3D" id="3.30.310.50">
    <property type="entry name" value="Alpha-D-phosphohexomutase, C-terminal domain"/>
    <property type="match status" value="1"/>
</dbReference>
<dbReference type="NCBIfam" id="TIGR01132">
    <property type="entry name" value="pgm"/>
    <property type="match status" value="1"/>
</dbReference>
<evidence type="ECO:0000259" key="11">
    <source>
        <dbReference type="Pfam" id="PF02879"/>
    </source>
</evidence>
<proteinExistence type="inferred from homology"/>